<keyword evidence="4" id="KW-0808">Transferase</keyword>
<dbReference type="SMART" id="SM00220">
    <property type="entry name" value="S_TKc"/>
    <property type="match status" value="2"/>
</dbReference>
<evidence type="ECO:0000259" key="3">
    <source>
        <dbReference type="PROSITE" id="PS50965"/>
    </source>
</evidence>
<accession>A0AAU6Q597</accession>
<dbReference type="PROSITE" id="PS50965">
    <property type="entry name" value="NERD"/>
    <property type="match status" value="1"/>
</dbReference>
<dbReference type="RefSeq" id="WP_339097141.1">
    <property type="nucleotide sequence ID" value="NZ_CP149782.1"/>
</dbReference>
<dbReference type="PANTHER" id="PTHR44167:SF18">
    <property type="entry name" value="PROTEIN KINASE DOMAIN-CONTAINING PROTEIN"/>
    <property type="match status" value="1"/>
</dbReference>
<dbReference type="PROSITE" id="PS50011">
    <property type="entry name" value="PROTEIN_KINASE_DOM"/>
    <property type="match status" value="2"/>
</dbReference>
<feature type="domain" description="Protein kinase" evidence="2">
    <location>
        <begin position="501"/>
        <end position="753"/>
    </location>
</feature>
<dbReference type="InterPro" id="IPR011009">
    <property type="entry name" value="Kinase-like_dom_sf"/>
</dbReference>
<reference evidence="4" key="1">
    <citation type="submission" date="2024-03" db="EMBL/GenBank/DDBJ databases">
        <title>Deinococcus weizhi sp. nov., isolated from human skin.</title>
        <authorList>
            <person name="Wei Z."/>
            <person name="Tian F."/>
            <person name="Yang C."/>
            <person name="Xin L.T."/>
            <person name="Wen Z.J."/>
            <person name="Lan K.C."/>
            <person name="Yu L."/>
            <person name="Zhe W."/>
            <person name="Dan F.D."/>
            <person name="Jun W."/>
            <person name="Rui Z."/>
            <person name="Yong X.J."/>
            <person name="Ting Y."/>
            <person name="Wei X."/>
            <person name="Xu Z.G."/>
            <person name="Xin Z."/>
            <person name="Dong F.G."/>
            <person name="Ni X.M."/>
            <person name="Zheng M.G."/>
            <person name="Chun Y."/>
            <person name="Qian W.X."/>
        </authorList>
    </citation>
    <scope>NUCLEOTIDE SEQUENCE</scope>
    <source>
        <strain evidence="4">VB142</strain>
    </source>
</reference>
<dbReference type="Gene3D" id="3.30.200.20">
    <property type="entry name" value="Phosphorylase Kinase, domain 1"/>
    <property type="match status" value="1"/>
</dbReference>
<organism evidence="4">
    <name type="scientific">Deinococcus sp. VB142</name>
    <dbReference type="NCBI Taxonomy" id="3112952"/>
    <lineage>
        <taxon>Bacteria</taxon>
        <taxon>Thermotogati</taxon>
        <taxon>Deinococcota</taxon>
        <taxon>Deinococci</taxon>
        <taxon>Deinococcales</taxon>
        <taxon>Deinococcaceae</taxon>
        <taxon>Deinococcus</taxon>
    </lineage>
</organism>
<dbReference type="GO" id="GO:0004672">
    <property type="term" value="F:protein kinase activity"/>
    <property type="evidence" value="ECO:0007669"/>
    <property type="project" value="InterPro"/>
</dbReference>
<protein>
    <submittedName>
        <fullName evidence="4">Protein kinase</fullName>
    </submittedName>
</protein>
<feature type="compositionally biased region" description="Polar residues" evidence="1">
    <location>
        <begin position="464"/>
        <end position="479"/>
    </location>
</feature>
<dbReference type="EMBL" id="CP149782">
    <property type="protein sequence ID" value="WYF45814.1"/>
    <property type="molecule type" value="Genomic_DNA"/>
</dbReference>
<dbReference type="Gene3D" id="1.10.510.10">
    <property type="entry name" value="Transferase(Phosphotransferase) domain 1"/>
    <property type="match status" value="2"/>
</dbReference>
<feature type="domain" description="NERD" evidence="3">
    <location>
        <begin position="10"/>
        <end position="121"/>
    </location>
</feature>
<sequence length="1382" mass="155388">MAHVFPVGQPVNDAERLAIATLRDGLPDDYVLIHNFEIDYQNQVFEVDLAIMAPHALYIVDVKGTRGRIDVVGGKWLPDGRAPFPSPLVKVRHHSKVIKDLLVRYGSNRDYDMGAMFTDAAVILTAPDAQLVDTSERDSARTVRLADAAAYFQDRSNLPHWVNGNMQGLYKVASDAFASVLQIPPQRSLRFGSWLVDDHLGSGPDFEEYRAHNEMASAGRSARLRVYRLDSYLPTEDRNLQRAQLMNGFQMLERLPPHPAILPAREFFETPDSDAFVLVTEDPAGRALRLHLRRPDLPLTFDQKVRVAKDLLSGLAHAHANSVVHRAVTPDRVLVTPDGTSQLLGFEYARVESEERREHTLAVGLLEDVEKPYLAPEVLDDPSSATAKSDVFSAGIVLYELFTGELPWRDVTELQQRAGVFAIKPSELRADLPQWLDDWLQTLCQLNPAERPTAQEALTDLESKLNQGSAPETQTTTDPVVTGETDYMNLPPDFRLSEKFRVLGRLGKPGSFGAVYAVVDTFGDVKRAIKLLRPDRSAQMDRLKTEYKTLLNLPEHPRVVRVYGAEQFPNKILSLVFEFVDGHDIGDLLENNGRLSASDVLTLGRQVADGLRHMHAHKVFHCDIKPRNLMWSSNGVKIIDFNVAVQADLLEEDHLGGTRRYLPPNADTTDLTPEALADRDVFALGVTLYEALSGVYPWDPSRTPAAGRPPRPLTELSGLTDLDEEFADVLMKAIQPQRAQRYPSAEAFYQALTRVKETRRRALPIISPSETWPKAIPLDLLEPDRPNTNPFVFHLSTLYSQSRRSNSGTRGLSEYGTLTYAETALDRDLLPAVRAGTYRLVIVTGNAGDGKTAFLQQFEAAAKQDGAAITPLHNGFRVEWDGRSFLANLDGSQDQEGQLNDDVLLEFFAPYKDGAAPASESHTRLIAINEGRLMDFLTTHRQAFSRLRATVEEGLSSGLPQGDTAVVNLNLRSVVAQVPAHGRSDAEQELSLSIFDQQLMALTKPELWSACESCDLRQQCFALHNAKTFSDSTNGSRVRERLRTLYTLVHLRGRLHITLRDLRSALAFTLTSGRDCDEIHTLYQERDARAYLQGFYFNAWMGGGDSADRLLKELSAMDVARLNEPQLDRSLDFHLDQNHRLFAFDERSNYDRQILQTLFDELPRLAGTNPEQLRERFANHRAYVGSMRRKLFFERRDQQWDEMIPFRAGKQLLDLLQAKPEKLNVAKDGLLRALNRSEGILNPAMMKGQLALQVREVERGAVRSYRLFPAERMTLRAQDTADRAKFVEHTPTGLTLDYREDAHSAQLVINLDTLEMLERLNVGYVPSVEEREGRYLSLLAFKNVLASRPYEEVLLAVTDEELYRLTRKEGGGLTIRPATMEL</sequence>
<dbReference type="CDD" id="cd14014">
    <property type="entry name" value="STKc_PknB_like"/>
    <property type="match status" value="1"/>
</dbReference>
<dbReference type="InterPro" id="IPR000719">
    <property type="entry name" value="Prot_kinase_dom"/>
</dbReference>
<feature type="domain" description="Protein kinase" evidence="2">
    <location>
        <begin position="194"/>
        <end position="465"/>
    </location>
</feature>
<feature type="region of interest" description="Disordered" evidence="1">
    <location>
        <begin position="464"/>
        <end position="484"/>
    </location>
</feature>
<dbReference type="SUPFAM" id="SSF56112">
    <property type="entry name" value="Protein kinase-like (PK-like)"/>
    <property type="match status" value="2"/>
</dbReference>
<dbReference type="GO" id="GO:0005524">
    <property type="term" value="F:ATP binding"/>
    <property type="evidence" value="ECO:0007669"/>
    <property type="project" value="InterPro"/>
</dbReference>
<dbReference type="PANTHER" id="PTHR44167">
    <property type="entry name" value="OVARIAN-SPECIFIC SERINE/THREONINE-PROTEIN KINASE LOK-RELATED"/>
    <property type="match status" value="1"/>
</dbReference>
<evidence type="ECO:0000313" key="4">
    <source>
        <dbReference type="EMBL" id="WYF45814.1"/>
    </source>
</evidence>
<dbReference type="Pfam" id="PF00069">
    <property type="entry name" value="Pkinase"/>
    <property type="match status" value="2"/>
</dbReference>
<keyword evidence="4" id="KW-0418">Kinase</keyword>
<evidence type="ECO:0000256" key="1">
    <source>
        <dbReference type="SAM" id="MobiDB-lite"/>
    </source>
</evidence>
<dbReference type="Pfam" id="PF08378">
    <property type="entry name" value="NERD"/>
    <property type="match status" value="1"/>
</dbReference>
<proteinExistence type="predicted"/>
<dbReference type="InterPro" id="IPR011528">
    <property type="entry name" value="NERD"/>
</dbReference>
<evidence type="ECO:0000259" key="2">
    <source>
        <dbReference type="PROSITE" id="PS50011"/>
    </source>
</evidence>
<gene>
    <name evidence="4" type="ORF">WDJ50_06795</name>
</gene>
<dbReference type="NCBIfam" id="NF047741">
    <property type="entry name" value="antiphage_MADS6"/>
    <property type="match status" value="1"/>
</dbReference>
<name>A0AAU6Q597_9DEIO</name>